<comment type="caution">
    <text evidence="1">The sequence shown here is derived from an EMBL/GenBank/DDBJ whole genome shotgun (WGS) entry which is preliminary data.</text>
</comment>
<proteinExistence type="predicted"/>
<evidence type="ECO:0000313" key="2">
    <source>
        <dbReference type="Proteomes" id="UP000624404"/>
    </source>
</evidence>
<name>A0A8H2ZQ49_9HELO</name>
<keyword evidence="2" id="KW-1185">Reference proteome</keyword>
<organism evidence="1 2">
    <name type="scientific">Sclerotinia trifoliorum</name>
    <dbReference type="NCBI Taxonomy" id="28548"/>
    <lineage>
        <taxon>Eukaryota</taxon>
        <taxon>Fungi</taxon>
        <taxon>Dikarya</taxon>
        <taxon>Ascomycota</taxon>
        <taxon>Pezizomycotina</taxon>
        <taxon>Leotiomycetes</taxon>
        <taxon>Helotiales</taxon>
        <taxon>Sclerotiniaceae</taxon>
        <taxon>Sclerotinia</taxon>
    </lineage>
</organism>
<reference evidence="1" key="1">
    <citation type="submission" date="2020-10" db="EMBL/GenBank/DDBJ databases">
        <authorList>
            <person name="Kusch S."/>
        </authorList>
    </citation>
    <scope>NUCLEOTIDE SEQUENCE</scope>
    <source>
        <strain evidence="1">SwB9</strain>
    </source>
</reference>
<accession>A0A8H2ZQ49</accession>
<dbReference type="AlphaFoldDB" id="A0A8H2ZQ49"/>
<protein>
    <submittedName>
        <fullName evidence="1">91b5fa9d-4c5d-4946-b5f7-3def8a297563</fullName>
    </submittedName>
</protein>
<sequence length="147" mass="17084">MSLSTYTLDRENEDATLMSSLIPQLSTKSTTHHTVNVQTTIINLQGYHGRVRTSQRADKAASFRADYNNSVFPPASAEPIPSNHEMSDKALDEFERFLSLKPKIRERVYNYYMDSRWFETGNGEFEFKWLHSFFENVVKIKIEMHLG</sequence>
<dbReference type="Proteomes" id="UP000624404">
    <property type="component" value="Unassembled WGS sequence"/>
</dbReference>
<dbReference type="EMBL" id="CAJHIA010000019">
    <property type="protein sequence ID" value="CAD6446401.1"/>
    <property type="molecule type" value="Genomic_DNA"/>
</dbReference>
<dbReference type="OrthoDB" id="3502425at2759"/>
<gene>
    <name evidence="1" type="ORF">SCLTRI_LOCUS6185</name>
</gene>
<evidence type="ECO:0000313" key="1">
    <source>
        <dbReference type="EMBL" id="CAD6446401.1"/>
    </source>
</evidence>